<keyword evidence="4" id="KW-1185">Reference proteome</keyword>
<dbReference type="Proteomes" id="UP000190667">
    <property type="component" value="Unassembled WGS sequence"/>
</dbReference>
<name>A0A1S8YT81_9GAMM</name>
<organism evidence="3 4">
    <name type="scientific">Izhakiella australiensis</name>
    <dbReference type="NCBI Taxonomy" id="1926881"/>
    <lineage>
        <taxon>Bacteria</taxon>
        <taxon>Pseudomonadati</taxon>
        <taxon>Pseudomonadota</taxon>
        <taxon>Gammaproteobacteria</taxon>
        <taxon>Enterobacterales</taxon>
        <taxon>Erwiniaceae</taxon>
        <taxon>Izhakiella</taxon>
    </lineage>
</organism>
<dbReference type="GO" id="GO:0016853">
    <property type="term" value="F:isomerase activity"/>
    <property type="evidence" value="ECO:0007669"/>
    <property type="project" value="InterPro"/>
</dbReference>
<feature type="domain" description="SIS" evidence="2">
    <location>
        <begin position="32"/>
        <end position="167"/>
    </location>
</feature>
<sequence>MSVHNIDQRLKQVSAELAQMAASVDPAQLDALAEAINQAPRVFFSGQGRSGLMIKAIAVRLMHIGLTVYVAGESNTPAIGNNDLLIAVSSSAKTQTTLMHIAAARKASAQITLISSGPAADIAADLTLYLPARKQVATDQHAGSLFEQSLLITGDAIAWRIQRLRGMSDSDLDNRHANLQ</sequence>
<evidence type="ECO:0000313" key="3">
    <source>
        <dbReference type="EMBL" id="OON42046.1"/>
    </source>
</evidence>
<reference evidence="3 4" key="1">
    <citation type="submission" date="2016-12" db="EMBL/GenBank/DDBJ databases">
        <title>Izhakiella australiana sp. nov. of genus Izhakiella isolated from Australian desert.</title>
        <authorList>
            <person name="Ji M."/>
        </authorList>
    </citation>
    <scope>NUCLEOTIDE SEQUENCE [LARGE SCALE GENOMIC DNA]</scope>
    <source>
        <strain evidence="3 4">D4N98</strain>
    </source>
</reference>
<evidence type="ECO:0000256" key="1">
    <source>
        <dbReference type="ARBA" id="ARBA00009235"/>
    </source>
</evidence>
<comment type="caution">
    <text evidence="3">The sequence shown here is derived from an EMBL/GenBank/DDBJ whole genome shotgun (WGS) entry which is preliminary data.</text>
</comment>
<dbReference type="EMBL" id="MRUL01000001">
    <property type="protein sequence ID" value="OON42046.1"/>
    <property type="molecule type" value="Genomic_DNA"/>
</dbReference>
<dbReference type="NCBIfam" id="TIGR03127">
    <property type="entry name" value="RuMP_HxlB"/>
    <property type="match status" value="1"/>
</dbReference>
<dbReference type="SUPFAM" id="SSF53697">
    <property type="entry name" value="SIS domain"/>
    <property type="match status" value="1"/>
</dbReference>
<dbReference type="Pfam" id="PF01380">
    <property type="entry name" value="SIS"/>
    <property type="match status" value="1"/>
</dbReference>
<evidence type="ECO:0000313" key="4">
    <source>
        <dbReference type="Proteomes" id="UP000190667"/>
    </source>
</evidence>
<dbReference type="PANTHER" id="PTHR43443">
    <property type="entry name" value="3-HEXULOSE-6-PHOSPHATE ISOMERASE"/>
    <property type="match status" value="1"/>
</dbReference>
<dbReference type="PANTHER" id="PTHR43443:SF1">
    <property type="entry name" value="3-HEXULOSE-6-PHOSPHATE ISOMERASE"/>
    <property type="match status" value="1"/>
</dbReference>
<dbReference type="RefSeq" id="WP_078001076.1">
    <property type="nucleotide sequence ID" value="NZ_MRUL01000001.1"/>
</dbReference>
<comment type="similarity">
    <text evidence="1">Belongs to the SIS family. PHI subfamily.</text>
</comment>
<proteinExistence type="inferred from homology"/>
<dbReference type="InterPro" id="IPR001347">
    <property type="entry name" value="SIS_dom"/>
</dbReference>
<protein>
    <recommendedName>
        <fullName evidence="2">SIS domain-containing protein</fullName>
    </recommendedName>
</protein>
<dbReference type="AlphaFoldDB" id="A0A1S8YT81"/>
<dbReference type="InterPro" id="IPR017552">
    <property type="entry name" value="PHI/rmpB"/>
</dbReference>
<evidence type="ECO:0000259" key="2">
    <source>
        <dbReference type="PROSITE" id="PS51464"/>
    </source>
</evidence>
<dbReference type="GO" id="GO:1901135">
    <property type="term" value="P:carbohydrate derivative metabolic process"/>
    <property type="evidence" value="ECO:0007669"/>
    <property type="project" value="InterPro"/>
</dbReference>
<accession>A0A1S8YT81</accession>
<dbReference type="GO" id="GO:0097367">
    <property type="term" value="F:carbohydrate derivative binding"/>
    <property type="evidence" value="ECO:0007669"/>
    <property type="project" value="InterPro"/>
</dbReference>
<dbReference type="STRING" id="1926881.BTJ39_02515"/>
<dbReference type="OrthoDB" id="9797832at2"/>
<dbReference type="Gene3D" id="3.40.50.10490">
    <property type="entry name" value="Glucose-6-phosphate isomerase like protein, domain 1"/>
    <property type="match status" value="1"/>
</dbReference>
<dbReference type="InterPro" id="IPR046348">
    <property type="entry name" value="SIS_dom_sf"/>
</dbReference>
<dbReference type="PROSITE" id="PS51464">
    <property type="entry name" value="SIS"/>
    <property type="match status" value="1"/>
</dbReference>
<gene>
    <name evidence="3" type="ORF">BTJ39_02515</name>
</gene>